<name>A6MGV0_RAT</name>
<dbReference type="EMBL" id="DS031737">
    <property type="protein sequence ID" value="EDL82762.1"/>
    <property type="molecule type" value="Genomic_DNA"/>
</dbReference>
<gene>
    <name evidence="1" type="ORF">rCG_63054</name>
</gene>
<evidence type="ECO:0000313" key="1">
    <source>
        <dbReference type="EMBL" id="EDL82762.1"/>
    </source>
</evidence>
<protein>
    <submittedName>
        <fullName evidence="1">RCG63054</fullName>
    </submittedName>
</protein>
<reference evidence="2" key="1">
    <citation type="submission" date="2005-06" db="EMBL/GenBank/DDBJ databases">
        <authorList>
            <person name="Mural R.J."/>
            <person name="Li P.W."/>
            <person name="Adams M.D."/>
            <person name="Amanatides P.G."/>
            <person name="Baden-Tillson H."/>
            <person name="Barnstead M."/>
            <person name="Chin S.H."/>
            <person name="Dew I."/>
            <person name="Evans C.A."/>
            <person name="Ferriera S."/>
            <person name="Flanigan M."/>
            <person name="Fosler C."/>
            <person name="Glodek A."/>
            <person name="Gu Z."/>
            <person name="Holt R.A."/>
            <person name="Jennings D."/>
            <person name="Kraft C.L."/>
            <person name="Lu F."/>
            <person name="Nguyen T."/>
            <person name="Nusskern D.R."/>
            <person name="Pfannkoch C.M."/>
            <person name="Sitter C."/>
            <person name="Sutton G.G."/>
            <person name="Venter J.C."/>
            <person name="Wang Z."/>
            <person name="Woodage T."/>
            <person name="Zheng X.H."/>
            <person name="Zhong F."/>
        </authorList>
    </citation>
    <scope>NUCLEOTIDE SEQUENCE [LARGE SCALE GENOMIC DNA]</scope>
    <source>
        <strain>BN</strain>
        <strain evidence="2">Sprague-Dawley</strain>
    </source>
</reference>
<sequence length="13" mass="1305">MVLSKAASSRVVG</sequence>
<evidence type="ECO:0000313" key="2">
    <source>
        <dbReference type="Proteomes" id="UP000234681"/>
    </source>
</evidence>
<dbReference type="Proteomes" id="UP000234681">
    <property type="component" value="Unassembled WGS sequence"/>
</dbReference>
<accession>A6MGV0</accession>
<organism evidence="1 2">
    <name type="scientific">Rattus norvegicus</name>
    <name type="common">Rat</name>
    <dbReference type="NCBI Taxonomy" id="10116"/>
    <lineage>
        <taxon>Eukaryota</taxon>
        <taxon>Metazoa</taxon>
        <taxon>Chordata</taxon>
        <taxon>Craniata</taxon>
        <taxon>Vertebrata</taxon>
        <taxon>Euteleostomi</taxon>
        <taxon>Mammalia</taxon>
        <taxon>Eutheria</taxon>
        <taxon>Euarchontoglires</taxon>
        <taxon>Glires</taxon>
        <taxon>Rodentia</taxon>
        <taxon>Myomorpha</taxon>
        <taxon>Muroidea</taxon>
        <taxon>Muridae</taxon>
        <taxon>Murinae</taxon>
        <taxon>Rattus</taxon>
    </lineage>
</organism>
<proteinExistence type="predicted"/>